<organism evidence="1 2">
    <name type="scientific">Oryza meyeriana var. granulata</name>
    <dbReference type="NCBI Taxonomy" id="110450"/>
    <lineage>
        <taxon>Eukaryota</taxon>
        <taxon>Viridiplantae</taxon>
        <taxon>Streptophyta</taxon>
        <taxon>Embryophyta</taxon>
        <taxon>Tracheophyta</taxon>
        <taxon>Spermatophyta</taxon>
        <taxon>Magnoliopsida</taxon>
        <taxon>Liliopsida</taxon>
        <taxon>Poales</taxon>
        <taxon>Poaceae</taxon>
        <taxon>BOP clade</taxon>
        <taxon>Oryzoideae</taxon>
        <taxon>Oryzeae</taxon>
        <taxon>Oryzinae</taxon>
        <taxon>Oryza</taxon>
        <taxon>Oryza meyeriana</taxon>
    </lineage>
</organism>
<sequence>MVLCSTRERDRRDSAVAAWRLTLGIIHRCEGRNRARGKSPGAQARGLLHLQRRQRERLSRSFRIMPAGVVGRGVCVATSSRLVGDGVVSSP</sequence>
<protein>
    <submittedName>
        <fullName evidence="1">Uncharacterized protein</fullName>
    </submittedName>
</protein>
<keyword evidence="2" id="KW-1185">Reference proteome</keyword>
<proteinExistence type="predicted"/>
<reference evidence="1 2" key="1">
    <citation type="submission" date="2019-11" db="EMBL/GenBank/DDBJ databases">
        <title>Whole genome sequence of Oryza granulata.</title>
        <authorList>
            <person name="Li W."/>
        </authorList>
    </citation>
    <scope>NUCLEOTIDE SEQUENCE [LARGE SCALE GENOMIC DNA]</scope>
    <source>
        <strain evidence="2">cv. Menghai</strain>
        <tissue evidence="1">Leaf</tissue>
    </source>
</reference>
<evidence type="ECO:0000313" key="1">
    <source>
        <dbReference type="EMBL" id="KAF0919244.1"/>
    </source>
</evidence>
<dbReference type="AlphaFoldDB" id="A0A6G1E4A4"/>
<accession>A0A6G1E4A4</accession>
<gene>
    <name evidence="1" type="ORF">E2562_029015</name>
</gene>
<comment type="caution">
    <text evidence="1">The sequence shown here is derived from an EMBL/GenBank/DDBJ whole genome shotgun (WGS) entry which is preliminary data.</text>
</comment>
<dbReference type="Proteomes" id="UP000479710">
    <property type="component" value="Unassembled WGS sequence"/>
</dbReference>
<name>A0A6G1E4A4_9ORYZ</name>
<evidence type="ECO:0000313" key="2">
    <source>
        <dbReference type="Proteomes" id="UP000479710"/>
    </source>
</evidence>
<dbReference type="EMBL" id="SPHZ02000005">
    <property type="protein sequence ID" value="KAF0919244.1"/>
    <property type="molecule type" value="Genomic_DNA"/>
</dbReference>